<reference evidence="1 2" key="1">
    <citation type="submission" date="2023-12" db="EMBL/GenBank/DDBJ databases">
        <title>Genome comparison identifies genes involved in endophytic behavior of Lysinibacillus irui and provides insights into its role as a plant-growth promoting bacterium.</title>
        <authorList>
            <person name="Hilario S."/>
            <person name="Matos I."/>
            <person name="Goncalves M.F.M."/>
            <person name="Pardo C.A."/>
            <person name="Santos M.J."/>
        </authorList>
    </citation>
    <scope>NUCLEOTIDE SEQUENCE [LARGE SCALE GENOMIC DNA]</scope>
    <source>
        <strain evidence="1 2">B3</strain>
    </source>
</reference>
<gene>
    <name evidence="1" type="ORF">U6C28_22125</name>
</gene>
<dbReference type="Proteomes" id="UP001289615">
    <property type="component" value="Unassembled WGS sequence"/>
</dbReference>
<dbReference type="RefSeq" id="WP_322610885.1">
    <property type="nucleotide sequence ID" value="NZ_JAXLNX010000005.1"/>
</dbReference>
<accession>A0ABU5NSK7</accession>
<proteinExistence type="predicted"/>
<comment type="caution">
    <text evidence="1">The sequence shown here is derived from an EMBL/GenBank/DDBJ whole genome shotgun (WGS) entry which is preliminary data.</text>
</comment>
<dbReference type="EMBL" id="JAXUIA010000019">
    <property type="protein sequence ID" value="MEA0978998.1"/>
    <property type="molecule type" value="Genomic_DNA"/>
</dbReference>
<keyword evidence="2" id="KW-1185">Reference proteome</keyword>
<organism evidence="1 2">
    <name type="scientific">Lysinibacillus irui</name>
    <dbReference type="NCBI Taxonomy" id="2998077"/>
    <lineage>
        <taxon>Bacteria</taxon>
        <taxon>Bacillati</taxon>
        <taxon>Bacillota</taxon>
        <taxon>Bacilli</taxon>
        <taxon>Bacillales</taxon>
        <taxon>Bacillaceae</taxon>
        <taxon>Lysinibacillus</taxon>
    </lineage>
</organism>
<evidence type="ECO:0000313" key="1">
    <source>
        <dbReference type="EMBL" id="MEA0978998.1"/>
    </source>
</evidence>
<sequence length="127" mass="14435">MKKLGILVALLSVGAIIIFSNKIYYPSLPIDSITQKEAIRKINTSSNDLVELSKDHNATWYITAISTMGIQKVDADIQQLMENEGWVFLEKEGSGLFFEKNEERTIITTEMWTKQYVLIQVPAPIKQ</sequence>
<name>A0ABU5NSK7_9BACI</name>
<evidence type="ECO:0000313" key="2">
    <source>
        <dbReference type="Proteomes" id="UP001289615"/>
    </source>
</evidence>
<protein>
    <submittedName>
        <fullName evidence="1">Uncharacterized protein</fullName>
    </submittedName>
</protein>